<feature type="domain" description="Baseplate J-like central" evidence="4">
    <location>
        <begin position="192"/>
        <end position="283"/>
    </location>
</feature>
<feature type="domain" description="Baseplate protein J-like barrel" evidence="3">
    <location>
        <begin position="89"/>
        <end position="171"/>
    </location>
</feature>
<keyword evidence="2" id="KW-0812">Transmembrane</keyword>
<dbReference type="PANTHER" id="PTHR37829">
    <property type="entry name" value="PHAGE-LIKE ELEMENT PBSX PROTEIN XKDT"/>
    <property type="match status" value="1"/>
</dbReference>
<dbReference type="InterPro" id="IPR058530">
    <property type="entry name" value="Baseplate_J-like_C"/>
</dbReference>
<dbReference type="STRING" id="198092.SAMN02745194_03143"/>
<dbReference type="Pfam" id="PF26078">
    <property type="entry name" value="Baseplate_J_M"/>
    <property type="match status" value="1"/>
</dbReference>
<organism evidence="6 7">
    <name type="scientific">Muricoccus roseus</name>
    <dbReference type="NCBI Taxonomy" id="198092"/>
    <lineage>
        <taxon>Bacteria</taxon>
        <taxon>Pseudomonadati</taxon>
        <taxon>Pseudomonadota</taxon>
        <taxon>Alphaproteobacteria</taxon>
        <taxon>Acetobacterales</taxon>
        <taxon>Roseomonadaceae</taxon>
        <taxon>Muricoccus</taxon>
    </lineage>
</organism>
<keyword evidence="7" id="KW-1185">Reference proteome</keyword>
<dbReference type="Proteomes" id="UP000184387">
    <property type="component" value="Unassembled WGS sequence"/>
</dbReference>
<evidence type="ECO:0000259" key="3">
    <source>
        <dbReference type="Pfam" id="PF04865"/>
    </source>
</evidence>
<name>A0A1M6LDY1_9PROT</name>
<dbReference type="Pfam" id="PF04865">
    <property type="entry name" value="Baseplate_J"/>
    <property type="match status" value="1"/>
</dbReference>
<evidence type="ECO:0000313" key="6">
    <source>
        <dbReference type="EMBL" id="SHJ69404.1"/>
    </source>
</evidence>
<comment type="similarity">
    <text evidence="1">Belongs to the Mu gp47/PBSX XkdT family.</text>
</comment>
<dbReference type="RefSeq" id="WP_073136369.1">
    <property type="nucleotide sequence ID" value="NZ_FQZF01000018.1"/>
</dbReference>
<evidence type="ECO:0000259" key="5">
    <source>
        <dbReference type="Pfam" id="PF26079"/>
    </source>
</evidence>
<dbReference type="InterPro" id="IPR052399">
    <property type="entry name" value="Phage_Baseplate_Assmbl_Protein"/>
</dbReference>
<dbReference type="Pfam" id="PF26079">
    <property type="entry name" value="Baseplate_J_C"/>
    <property type="match status" value="1"/>
</dbReference>
<accession>A0A1M6LDY1</accession>
<feature type="transmembrane region" description="Helical" evidence="2">
    <location>
        <begin position="54"/>
        <end position="78"/>
    </location>
</feature>
<evidence type="ECO:0000313" key="7">
    <source>
        <dbReference type="Proteomes" id="UP000184387"/>
    </source>
</evidence>
<dbReference type="InterPro" id="IPR006949">
    <property type="entry name" value="Barrel_Baseplate_J-like"/>
</dbReference>
<evidence type="ECO:0000256" key="1">
    <source>
        <dbReference type="ARBA" id="ARBA00038087"/>
    </source>
</evidence>
<dbReference type="InterPro" id="IPR058531">
    <property type="entry name" value="Baseplate_J_M"/>
</dbReference>
<feature type="transmembrane region" description="Helical" evidence="2">
    <location>
        <begin position="21"/>
        <end position="48"/>
    </location>
</feature>
<proteinExistence type="inferred from homology"/>
<keyword evidence="2" id="KW-0472">Membrane</keyword>
<dbReference type="AlphaFoldDB" id="A0A1M6LDY1"/>
<reference evidence="6 7" key="1">
    <citation type="submission" date="2016-11" db="EMBL/GenBank/DDBJ databases">
        <authorList>
            <person name="Jaros S."/>
            <person name="Januszkiewicz K."/>
            <person name="Wedrychowicz H."/>
        </authorList>
    </citation>
    <scope>NUCLEOTIDE SEQUENCE [LARGE SCALE GENOMIC DNA]</scope>
    <source>
        <strain evidence="6 7">DSM 14916</strain>
    </source>
</reference>
<dbReference type="OrthoDB" id="7565172at2"/>
<dbReference type="PANTHER" id="PTHR37829:SF3">
    <property type="entry name" value="PROTEIN JAYE-RELATED"/>
    <property type="match status" value="1"/>
</dbReference>
<evidence type="ECO:0000256" key="2">
    <source>
        <dbReference type="SAM" id="Phobius"/>
    </source>
</evidence>
<dbReference type="EMBL" id="FQZF01000018">
    <property type="protein sequence ID" value="SHJ69404.1"/>
    <property type="molecule type" value="Genomic_DNA"/>
</dbReference>
<keyword evidence="2" id="KW-1133">Transmembrane helix</keyword>
<protein>
    <submittedName>
        <fullName evidence="6">Uncharacterized phage protein gp47/JayE</fullName>
    </submittedName>
</protein>
<feature type="domain" description="Baseplate J-like C-terminal" evidence="5">
    <location>
        <begin position="290"/>
        <end position="365"/>
    </location>
</feature>
<evidence type="ECO:0000259" key="4">
    <source>
        <dbReference type="Pfam" id="PF26078"/>
    </source>
</evidence>
<sequence>MAFERPTLTALVRQAREDMAAIVGGVVLRASPLAIMAKAMAGLVHGLYGYLDWIALQATPFTATGAFLVAWGALVGVLRKDAATATAQATFTGAPGSQVPDGTRLARSADGLSYRTTALGTVGANGTVTLPIEAEEAGAVGNALQGAQLALSGALSGVTSAATLATPATGGADEEGEEAFRARILARYAEPPQGGAPSDYTRWAMEVAGVTRAWVAPSGAGAGTVVVYVMLDDAQAAHDGFPQGTDGVAGAETRGIAATGDQRIVADHLFPLRPATALVHVVSPIPYPVDITISDLAADSSATRAAIETALRAMFRREGSPGGTIYQNDLFAAVDGVDGVERFTLSTSSITPPTGHLPVLGTLSWA</sequence>
<gene>
    <name evidence="6" type="ORF">SAMN02745194_03143</name>
</gene>